<evidence type="ECO:0000313" key="2">
    <source>
        <dbReference type="EMBL" id="TQV95401.1"/>
    </source>
</evidence>
<feature type="region of interest" description="Disordered" evidence="1">
    <location>
        <begin position="76"/>
        <end position="106"/>
    </location>
</feature>
<reference evidence="2 3" key="1">
    <citation type="journal article" date="2019" name="Appl. Microbiol. Biotechnol.">
        <title>Genome sequence of Isaria javanica and comparative genome analysis insights into family S53 peptidase evolution in fungal entomopathogens.</title>
        <authorList>
            <person name="Lin R."/>
            <person name="Zhang X."/>
            <person name="Xin B."/>
            <person name="Zou M."/>
            <person name="Gao Y."/>
            <person name="Qin F."/>
            <person name="Hu Q."/>
            <person name="Xie B."/>
            <person name="Cheng X."/>
        </authorList>
    </citation>
    <scope>NUCLEOTIDE SEQUENCE [LARGE SCALE GENOMIC DNA]</scope>
    <source>
        <strain evidence="2 3">IJ1G</strain>
    </source>
</reference>
<proteinExistence type="predicted"/>
<sequence>MVTTSTPPRLVVMAGQPSQPVNPTHPHTPTIKQSKQPKQPLEHTKKTVQPNLINKSHCAHTAAKAINRIKAQPSLHHHLPRPVPRTRRSNIPLPRATASSTASLWPSGGTAWTRPLTLSYSRIRRQPFASRTRGLVAPQRVRTQGRQAPVAEDSTRVDRPRNTTFEWQVPSM</sequence>
<name>A0A545V0Z5_9HYPO</name>
<accession>A0A545V0Z5</accession>
<gene>
    <name evidence="2" type="ORF">IF1G_06388</name>
</gene>
<feature type="compositionally biased region" description="Polar residues" evidence="1">
    <location>
        <begin position="16"/>
        <end position="37"/>
    </location>
</feature>
<dbReference type="AlphaFoldDB" id="A0A545V0Z5"/>
<protein>
    <submittedName>
        <fullName evidence="2">Uncharacterized protein</fullName>
    </submittedName>
</protein>
<feature type="compositionally biased region" description="Basic residues" evidence="1">
    <location>
        <begin position="76"/>
        <end position="88"/>
    </location>
</feature>
<evidence type="ECO:0000256" key="1">
    <source>
        <dbReference type="SAM" id="MobiDB-lite"/>
    </source>
</evidence>
<keyword evidence="3" id="KW-1185">Reference proteome</keyword>
<dbReference type="EMBL" id="SPUK01000008">
    <property type="protein sequence ID" value="TQV95401.1"/>
    <property type="molecule type" value="Genomic_DNA"/>
</dbReference>
<evidence type="ECO:0000313" key="3">
    <source>
        <dbReference type="Proteomes" id="UP000315783"/>
    </source>
</evidence>
<dbReference type="Proteomes" id="UP000315783">
    <property type="component" value="Unassembled WGS sequence"/>
</dbReference>
<feature type="region of interest" description="Disordered" evidence="1">
    <location>
        <begin position="1"/>
        <end position="49"/>
    </location>
</feature>
<organism evidence="2 3">
    <name type="scientific">Cordyceps javanica</name>
    <dbReference type="NCBI Taxonomy" id="43265"/>
    <lineage>
        <taxon>Eukaryota</taxon>
        <taxon>Fungi</taxon>
        <taxon>Dikarya</taxon>
        <taxon>Ascomycota</taxon>
        <taxon>Pezizomycotina</taxon>
        <taxon>Sordariomycetes</taxon>
        <taxon>Hypocreomycetidae</taxon>
        <taxon>Hypocreales</taxon>
        <taxon>Cordycipitaceae</taxon>
        <taxon>Cordyceps</taxon>
    </lineage>
</organism>
<comment type="caution">
    <text evidence="2">The sequence shown here is derived from an EMBL/GenBank/DDBJ whole genome shotgun (WGS) entry which is preliminary data.</text>
</comment>